<organism evidence="6 7">
    <name type="scientific">Actinomadura luzonensis</name>
    <dbReference type="NCBI Taxonomy" id="2805427"/>
    <lineage>
        <taxon>Bacteria</taxon>
        <taxon>Bacillati</taxon>
        <taxon>Actinomycetota</taxon>
        <taxon>Actinomycetes</taxon>
        <taxon>Streptosporangiales</taxon>
        <taxon>Thermomonosporaceae</taxon>
        <taxon>Actinomadura</taxon>
    </lineage>
</organism>
<dbReference type="Proteomes" id="UP001317259">
    <property type="component" value="Unassembled WGS sequence"/>
</dbReference>
<dbReference type="PANTHER" id="PTHR36510:SF1">
    <property type="entry name" value="GLUTAMATE--CYSTEINE LIGASE 2-RELATED"/>
    <property type="match status" value="1"/>
</dbReference>
<proteinExistence type="inferred from homology"/>
<evidence type="ECO:0000256" key="2">
    <source>
        <dbReference type="ARBA" id="ARBA00022741"/>
    </source>
</evidence>
<comment type="caution">
    <text evidence="6">The sequence shown here is derived from an EMBL/GenBank/DDBJ whole genome shotgun (WGS) entry which is preliminary data.</text>
</comment>
<protein>
    <recommendedName>
        <fullName evidence="5">Putative glutamate--cysteine ligase 2</fullName>
        <ecNumber evidence="5">6.3.2.2</ecNumber>
    </recommendedName>
    <alternativeName>
        <fullName evidence="5">Gamma-glutamylcysteine synthetase 2</fullName>
        <shortName evidence="5">GCS 2</shortName>
        <shortName evidence="5">Gamma-GCS 2</shortName>
    </alternativeName>
</protein>
<dbReference type="Pfam" id="PF04107">
    <property type="entry name" value="GCS2"/>
    <property type="match status" value="1"/>
</dbReference>
<keyword evidence="2 5" id="KW-0547">Nucleotide-binding</keyword>
<dbReference type="Gene3D" id="3.30.590.20">
    <property type="match status" value="1"/>
</dbReference>
<comment type="function">
    <text evidence="5">ATP-dependent carboxylate-amine ligase which exhibits weak glutamate--cysteine ligase activity.</text>
</comment>
<dbReference type="NCBIfam" id="NF010041">
    <property type="entry name" value="PRK13517.1-1"/>
    <property type="match status" value="1"/>
</dbReference>
<dbReference type="InterPro" id="IPR006336">
    <property type="entry name" value="GCS2"/>
</dbReference>
<keyword evidence="3 5" id="KW-0067">ATP-binding</keyword>
<dbReference type="InterPro" id="IPR014746">
    <property type="entry name" value="Gln_synth/guanido_kin_cat_dom"/>
</dbReference>
<evidence type="ECO:0000256" key="1">
    <source>
        <dbReference type="ARBA" id="ARBA00022598"/>
    </source>
</evidence>
<dbReference type="HAMAP" id="MF_01609">
    <property type="entry name" value="Glu_cys_ligase_2"/>
    <property type="match status" value="1"/>
</dbReference>
<dbReference type="GO" id="GO:0004357">
    <property type="term" value="F:glutamate-cysteine ligase activity"/>
    <property type="evidence" value="ECO:0007669"/>
    <property type="project" value="UniProtKB-EC"/>
</dbReference>
<evidence type="ECO:0000256" key="4">
    <source>
        <dbReference type="ARBA" id="ARBA00048819"/>
    </source>
</evidence>
<dbReference type="InterPro" id="IPR011793">
    <property type="entry name" value="YbdK"/>
</dbReference>
<keyword evidence="1 5" id="KW-0436">Ligase</keyword>
<evidence type="ECO:0000313" key="7">
    <source>
        <dbReference type="Proteomes" id="UP001317259"/>
    </source>
</evidence>
<accession>A0ABT0FST4</accession>
<dbReference type="RefSeq" id="WP_242378319.1">
    <property type="nucleotide sequence ID" value="NZ_JAKRKC020000001.1"/>
</dbReference>
<name>A0ABT0FST4_9ACTN</name>
<dbReference type="EMBL" id="JAKRKC020000001">
    <property type="protein sequence ID" value="MCK2215391.1"/>
    <property type="molecule type" value="Genomic_DNA"/>
</dbReference>
<keyword evidence="7" id="KW-1185">Reference proteome</keyword>
<reference evidence="6 7" key="1">
    <citation type="submission" date="2022-04" db="EMBL/GenBank/DDBJ databases">
        <title>Genome draft of Actinomadura sp. ATCC 31491.</title>
        <authorList>
            <person name="Shi X."/>
            <person name="Du Y."/>
        </authorList>
    </citation>
    <scope>NUCLEOTIDE SEQUENCE [LARGE SCALE GENOMIC DNA]</scope>
    <source>
        <strain evidence="6 7">ATCC 31491</strain>
    </source>
</reference>
<dbReference type="PANTHER" id="PTHR36510">
    <property type="entry name" value="GLUTAMATE--CYSTEINE LIGASE 2-RELATED"/>
    <property type="match status" value="1"/>
</dbReference>
<evidence type="ECO:0000256" key="3">
    <source>
        <dbReference type="ARBA" id="ARBA00022840"/>
    </source>
</evidence>
<dbReference type="NCBIfam" id="TIGR02050">
    <property type="entry name" value="gshA_cyan_rel"/>
    <property type="match status" value="1"/>
</dbReference>
<dbReference type="InterPro" id="IPR050141">
    <property type="entry name" value="GCL_type2/YbdK_subfam"/>
</dbReference>
<evidence type="ECO:0000313" key="6">
    <source>
        <dbReference type="EMBL" id="MCK2215391.1"/>
    </source>
</evidence>
<gene>
    <name evidence="6" type="ORF">MF672_016575</name>
</gene>
<evidence type="ECO:0000256" key="5">
    <source>
        <dbReference type="HAMAP-Rule" id="MF_01609"/>
    </source>
</evidence>
<comment type="catalytic activity">
    <reaction evidence="4 5">
        <text>L-cysteine + L-glutamate + ATP = gamma-L-glutamyl-L-cysteine + ADP + phosphate + H(+)</text>
        <dbReference type="Rhea" id="RHEA:13285"/>
        <dbReference type="ChEBI" id="CHEBI:15378"/>
        <dbReference type="ChEBI" id="CHEBI:29985"/>
        <dbReference type="ChEBI" id="CHEBI:30616"/>
        <dbReference type="ChEBI" id="CHEBI:35235"/>
        <dbReference type="ChEBI" id="CHEBI:43474"/>
        <dbReference type="ChEBI" id="CHEBI:58173"/>
        <dbReference type="ChEBI" id="CHEBI:456216"/>
        <dbReference type="EC" id="6.3.2.2"/>
    </reaction>
</comment>
<sequence length="373" mass="40154">MSESDLTMGVEEGFILVDPETGAVAPVADKVRERVGGPRHGQVVTELTKFQIETNSGVHTDLPGLREELVRLRAAVVTAAEGAGVGVAATGAALTGDEGRPPITPSPRYQRLRQEYGDVLRGQGVAACHVHLGIADREEAVQVINHLRPWLPVLQALTANSPISDGADTGHASWRTVAWSRWPSAGPPPFFRSGEHYDELVEGLRAFGAILDRGMVYWQVRLSHHQPTIEVRVADTGQTVAEVVLLAGLVRALGATALDDVRAGRPAPAVDQTLLGAASWRAARDGLEGENVDLLTGRRMSAWRLVDRLIDHAGPALRALDDLPLMDEGLDVLHRHGSGAARQRAAYRRRGLVGDVARMLVEQSRQDVPRLAG</sequence>
<dbReference type="EC" id="6.3.2.2" evidence="5"/>
<dbReference type="SUPFAM" id="SSF55931">
    <property type="entry name" value="Glutamine synthetase/guanido kinase"/>
    <property type="match status" value="1"/>
</dbReference>
<comment type="similarity">
    <text evidence="5">Belongs to the glutamate--cysteine ligase type 2 family. YbdK subfamily.</text>
</comment>